<feature type="transmembrane region" description="Helical" evidence="6">
    <location>
        <begin position="280"/>
        <end position="300"/>
    </location>
</feature>
<evidence type="ECO:0000256" key="6">
    <source>
        <dbReference type="SAM" id="Phobius"/>
    </source>
</evidence>
<keyword evidence="2" id="KW-0813">Transport</keyword>
<keyword evidence="4 6" id="KW-1133">Transmembrane helix</keyword>
<organism evidence="8 9">
    <name type="scientific">Ichthyophthirius multifiliis</name>
    <name type="common">White spot disease agent</name>
    <name type="synonym">Ich</name>
    <dbReference type="NCBI Taxonomy" id="5932"/>
    <lineage>
        <taxon>Eukaryota</taxon>
        <taxon>Sar</taxon>
        <taxon>Alveolata</taxon>
        <taxon>Ciliophora</taxon>
        <taxon>Intramacronucleata</taxon>
        <taxon>Oligohymenophorea</taxon>
        <taxon>Hymenostomatida</taxon>
        <taxon>Ophryoglenina</taxon>
        <taxon>Ichthyophthirius</taxon>
    </lineage>
</organism>
<keyword evidence="8" id="KW-0560">Oxidoreductase</keyword>
<reference evidence="8 9" key="1">
    <citation type="submission" date="2011-07" db="EMBL/GenBank/DDBJ databases">
        <authorList>
            <person name="Coyne R."/>
            <person name="Brami D."/>
            <person name="Johnson J."/>
            <person name="Hostetler J."/>
            <person name="Hannick L."/>
            <person name="Clark T."/>
            <person name="Cassidy-Hanley D."/>
            <person name="Inman J."/>
        </authorList>
    </citation>
    <scope>NUCLEOTIDE SEQUENCE [LARGE SCALE GENOMIC DNA]</scope>
    <source>
        <strain evidence="8 9">G5</strain>
    </source>
</reference>
<feature type="transmembrane region" description="Helical" evidence="6">
    <location>
        <begin position="126"/>
        <end position="148"/>
    </location>
</feature>
<feature type="transmembrane region" description="Helical" evidence="6">
    <location>
        <begin position="95"/>
        <end position="114"/>
    </location>
</feature>
<dbReference type="RefSeq" id="XP_004035440.1">
    <property type="nucleotide sequence ID" value="XM_004035392.1"/>
</dbReference>
<evidence type="ECO:0000313" key="8">
    <source>
        <dbReference type="EMBL" id="EGR31954.1"/>
    </source>
</evidence>
<feature type="transmembrane region" description="Helical" evidence="6">
    <location>
        <begin position="154"/>
        <end position="178"/>
    </location>
</feature>
<dbReference type="OrthoDB" id="4139357at2759"/>
<feature type="transmembrane region" description="Helical" evidence="6">
    <location>
        <begin position="369"/>
        <end position="391"/>
    </location>
</feature>
<dbReference type="InParanoid" id="G0QS41"/>
<evidence type="ECO:0000256" key="2">
    <source>
        <dbReference type="ARBA" id="ARBA00022448"/>
    </source>
</evidence>
<dbReference type="AlphaFoldDB" id="G0QS41"/>
<feature type="transmembrane region" description="Helical" evidence="6">
    <location>
        <begin position="70"/>
        <end position="89"/>
    </location>
</feature>
<feature type="transmembrane region" description="Helical" evidence="6">
    <location>
        <begin position="397"/>
        <end position="417"/>
    </location>
</feature>
<evidence type="ECO:0000256" key="1">
    <source>
        <dbReference type="ARBA" id="ARBA00004141"/>
    </source>
</evidence>
<protein>
    <submittedName>
        <fullName evidence="8">Major facilitator superfamily protein, putative</fullName>
        <ecNumber evidence="8">1.6.5.3</ecNumber>
    </submittedName>
</protein>
<evidence type="ECO:0000256" key="4">
    <source>
        <dbReference type="ARBA" id="ARBA00022989"/>
    </source>
</evidence>
<evidence type="ECO:0000259" key="7">
    <source>
        <dbReference type="PROSITE" id="PS50850"/>
    </source>
</evidence>
<dbReference type="eggNOG" id="KOG0255">
    <property type="taxonomic scope" value="Eukaryota"/>
</dbReference>
<feature type="transmembrane region" description="Helical" evidence="6">
    <location>
        <begin position="312"/>
        <end position="330"/>
    </location>
</feature>
<dbReference type="InterPro" id="IPR005828">
    <property type="entry name" value="MFS_sugar_transport-like"/>
</dbReference>
<gene>
    <name evidence="8" type="ORF">IMG5_099160</name>
</gene>
<keyword evidence="5 6" id="KW-0472">Membrane</keyword>
<evidence type="ECO:0000313" key="9">
    <source>
        <dbReference type="Proteomes" id="UP000008983"/>
    </source>
</evidence>
<feature type="transmembrane region" description="Helical" evidence="6">
    <location>
        <begin position="37"/>
        <end position="58"/>
    </location>
</feature>
<dbReference type="GO" id="GO:0016491">
    <property type="term" value="F:oxidoreductase activity"/>
    <property type="evidence" value="ECO:0007669"/>
    <property type="project" value="UniProtKB-KW"/>
</dbReference>
<feature type="transmembrane region" description="Helical" evidence="6">
    <location>
        <begin position="336"/>
        <end position="357"/>
    </location>
</feature>
<dbReference type="GeneID" id="14908107"/>
<comment type="subcellular location">
    <subcellularLocation>
        <location evidence="1">Membrane</location>
        <topology evidence="1">Multi-pass membrane protein</topology>
    </subcellularLocation>
</comment>
<dbReference type="EMBL" id="GL983805">
    <property type="protein sequence ID" value="EGR31954.1"/>
    <property type="molecule type" value="Genomic_DNA"/>
</dbReference>
<dbReference type="PANTHER" id="PTHR23511">
    <property type="entry name" value="SYNAPTIC VESICLE GLYCOPROTEIN 2"/>
    <property type="match status" value="1"/>
</dbReference>
<evidence type="ECO:0000256" key="3">
    <source>
        <dbReference type="ARBA" id="ARBA00022692"/>
    </source>
</evidence>
<accession>G0QS41</accession>
<keyword evidence="9" id="KW-1185">Reference proteome</keyword>
<keyword evidence="3 6" id="KW-0812">Transmembrane</keyword>
<sequence length="441" mass="50349">MFFLLSFIQFVDGSENFFMTILVQILKKEWNLNSIQIELLGSLYYIGLFCGAIVAGFACDYYGRRKTTQFGNFVTLITVIWTAFAQNFIQMCIIRALYGFVVGFTIPIGLIISTEICPKEIRGRTLIIIESAHLLGKFYLIFLCFIFLKSLEEGNWRGIAVCQLIPIFIMTLGCLIYMEESPRYLLAQNRLEESIKVINKIGKMNHNQNWVNITENEIEKLQNWQIQAFQNIKKASFFDLFKGYNLSITWRLSVANSNTQFLVAGCSFIIPFIFHSEGFGLIDFFYATLGEIPASFVVYALIDTQKVGRLKIIQLSLFLCCLSTLFIYFFQEKILVFGLAGLLFFSRFTTLASAPLIGESYDTLYRSMGLGFCAAMGRSIGSLAPFVVYEVFLWNKWSVFLIFTGCIFATLIMFVMYPGEKTNSNLDAGQIDENQNNIKNK</sequence>
<proteinExistence type="predicted"/>
<dbReference type="GO" id="GO:0022857">
    <property type="term" value="F:transmembrane transporter activity"/>
    <property type="evidence" value="ECO:0007669"/>
    <property type="project" value="InterPro"/>
</dbReference>
<dbReference type="PANTHER" id="PTHR23511:SF5">
    <property type="entry name" value="MAJOR FACILITATOR-TYPE TRANSPORTER HXNZ-RELATED"/>
    <property type="match status" value="1"/>
</dbReference>
<evidence type="ECO:0000256" key="5">
    <source>
        <dbReference type="ARBA" id="ARBA00023136"/>
    </source>
</evidence>
<dbReference type="OMA" id="SHNRIDE"/>
<dbReference type="PROSITE" id="PS50850">
    <property type="entry name" value="MFS"/>
    <property type="match status" value="1"/>
</dbReference>
<dbReference type="Pfam" id="PF00083">
    <property type="entry name" value="Sugar_tr"/>
    <property type="match status" value="1"/>
</dbReference>
<feature type="domain" description="Major facilitator superfamily (MFS) profile" evidence="7">
    <location>
        <begin position="1"/>
        <end position="422"/>
    </location>
</feature>
<name>G0QS41_ICHMU</name>
<dbReference type="Proteomes" id="UP000008983">
    <property type="component" value="Unassembled WGS sequence"/>
</dbReference>
<dbReference type="GO" id="GO:0016020">
    <property type="term" value="C:membrane"/>
    <property type="evidence" value="ECO:0007669"/>
    <property type="project" value="UniProtKB-SubCell"/>
</dbReference>
<dbReference type="InterPro" id="IPR020846">
    <property type="entry name" value="MFS_dom"/>
</dbReference>
<feature type="transmembrane region" description="Helical" evidence="6">
    <location>
        <begin position="252"/>
        <end position="274"/>
    </location>
</feature>
<dbReference type="EC" id="1.6.5.3" evidence="8"/>
<dbReference type="STRING" id="857967.G0QS41"/>
<dbReference type="Gene3D" id="1.20.1250.20">
    <property type="entry name" value="MFS general substrate transporter like domains"/>
    <property type="match status" value="1"/>
</dbReference>
<dbReference type="SUPFAM" id="SSF103473">
    <property type="entry name" value="MFS general substrate transporter"/>
    <property type="match status" value="1"/>
</dbReference>
<dbReference type="InterPro" id="IPR036259">
    <property type="entry name" value="MFS_trans_sf"/>
</dbReference>